<dbReference type="PANTHER" id="PTHR46173:SF1">
    <property type="entry name" value="CCA TRNA NUCLEOTIDYLTRANSFERASE 1, MITOCHONDRIAL"/>
    <property type="match status" value="1"/>
</dbReference>
<dbReference type="GO" id="GO:0008033">
    <property type="term" value="P:tRNA processing"/>
    <property type="evidence" value="ECO:0007669"/>
    <property type="project" value="UniProtKB-KW"/>
</dbReference>
<evidence type="ECO:0000256" key="9">
    <source>
        <dbReference type="RuleBase" id="RU003953"/>
    </source>
</evidence>
<dbReference type="GO" id="GO:0000049">
    <property type="term" value="F:tRNA binding"/>
    <property type="evidence" value="ECO:0007669"/>
    <property type="project" value="TreeGrafter"/>
</dbReference>
<evidence type="ECO:0000259" key="11">
    <source>
        <dbReference type="Pfam" id="PF12627"/>
    </source>
</evidence>
<keyword evidence="8 9" id="KW-0694">RNA-binding</keyword>
<protein>
    <submittedName>
        <fullName evidence="13">[cytidine(C)-cytidine(C)-adenosine (A)]-adding enzyme</fullName>
    </submittedName>
</protein>
<dbReference type="SUPFAM" id="SSF81301">
    <property type="entry name" value="Nucleotidyltransferase"/>
    <property type="match status" value="1"/>
</dbReference>
<dbReference type="STRING" id="59843.A3958_19770"/>
<evidence type="ECO:0000256" key="2">
    <source>
        <dbReference type="ARBA" id="ARBA00022679"/>
    </source>
</evidence>
<dbReference type="GO" id="GO:0000166">
    <property type="term" value="F:nucleotide binding"/>
    <property type="evidence" value="ECO:0007669"/>
    <property type="project" value="UniProtKB-KW"/>
</dbReference>
<dbReference type="Pfam" id="PF13735">
    <property type="entry name" value="tRNA_NucTran2_2"/>
    <property type="match status" value="1"/>
</dbReference>
<evidence type="ECO:0000256" key="8">
    <source>
        <dbReference type="ARBA" id="ARBA00022884"/>
    </source>
</evidence>
<dbReference type="Proteomes" id="UP000076796">
    <property type="component" value="Unassembled WGS sequence"/>
</dbReference>
<keyword evidence="3" id="KW-0819">tRNA processing</keyword>
<dbReference type="InterPro" id="IPR043519">
    <property type="entry name" value="NT_sf"/>
</dbReference>
<feature type="domain" description="CCA-adding enzyme C-terminal" evidence="12">
    <location>
        <begin position="262"/>
        <end position="426"/>
    </location>
</feature>
<dbReference type="PANTHER" id="PTHR46173">
    <property type="entry name" value="CCA TRNA NUCLEOTIDYLTRANSFERASE 1, MITOCHONDRIAL"/>
    <property type="match status" value="1"/>
</dbReference>
<organism evidence="13 14">
    <name type="scientific">Paenibacillus glucanolyticus</name>
    <dbReference type="NCBI Taxonomy" id="59843"/>
    <lineage>
        <taxon>Bacteria</taxon>
        <taxon>Bacillati</taxon>
        <taxon>Bacillota</taxon>
        <taxon>Bacilli</taxon>
        <taxon>Bacillales</taxon>
        <taxon>Paenibacillaceae</taxon>
        <taxon>Paenibacillus</taxon>
    </lineage>
</organism>
<dbReference type="Gene3D" id="1.10.246.80">
    <property type="match status" value="1"/>
</dbReference>
<name>A0A163LIH1_9BACL</name>
<keyword evidence="7" id="KW-0460">Magnesium</keyword>
<evidence type="ECO:0000256" key="4">
    <source>
        <dbReference type="ARBA" id="ARBA00022695"/>
    </source>
</evidence>
<evidence type="ECO:0000313" key="13">
    <source>
        <dbReference type="EMBL" id="KZS48154.1"/>
    </source>
</evidence>
<feature type="domain" description="Poly A polymerase head" evidence="10">
    <location>
        <begin position="35"/>
        <end position="155"/>
    </location>
</feature>
<dbReference type="InterPro" id="IPR050264">
    <property type="entry name" value="Bact_CCA-adding_enz_type3_sf"/>
</dbReference>
<reference evidence="13" key="1">
    <citation type="journal article" date="2016" name="Genome Announc.">
        <title>Draft genomes of two strains of Paenibacillus glucanolyticus with capability to degrade lignocellulose.</title>
        <authorList>
            <person name="Mathews S.L."/>
            <person name="Pawlak J."/>
            <person name="Grunden A.M."/>
        </authorList>
    </citation>
    <scope>NUCLEOTIDE SEQUENCE [LARGE SCALE GENOMIC DNA]</scope>
    <source>
        <strain evidence="13">SLM1</strain>
    </source>
</reference>
<dbReference type="Pfam" id="PF01743">
    <property type="entry name" value="PolyA_pol"/>
    <property type="match status" value="1"/>
</dbReference>
<evidence type="ECO:0000313" key="14">
    <source>
        <dbReference type="Proteomes" id="UP000076796"/>
    </source>
</evidence>
<dbReference type="NCBIfam" id="NF009814">
    <property type="entry name" value="PRK13299.1"/>
    <property type="match status" value="1"/>
</dbReference>
<dbReference type="GeneID" id="97556339"/>
<dbReference type="GO" id="GO:0016779">
    <property type="term" value="F:nucleotidyltransferase activity"/>
    <property type="evidence" value="ECO:0007669"/>
    <property type="project" value="UniProtKB-KW"/>
</dbReference>
<evidence type="ECO:0000256" key="5">
    <source>
        <dbReference type="ARBA" id="ARBA00022723"/>
    </source>
</evidence>
<evidence type="ECO:0000259" key="10">
    <source>
        <dbReference type="Pfam" id="PF01743"/>
    </source>
</evidence>
<evidence type="ECO:0000256" key="6">
    <source>
        <dbReference type="ARBA" id="ARBA00022741"/>
    </source>
</evidence>
<dbReference type="InterPro" id="IPR032810">
    <property type="entry name" value="CCA-adding_enz_C"/>
</dbReference>
<dbReference type="EMBL" id="LWMH01000001">
    <property type="protein sequence ID" value="KZS48154.1"/>
    <property type="molecule type" value="Genomic_DNA"/>
</dbReference>
<keyword evidence="2 9" id="KW-0808">Transferase</keyword>
<proteinExistence type="inferred from homology"/>
<dbReference type="Gene3D" id="1.10.3090.10">
    <property type="entry name" value="cca-adding enzyme, domain 2"/>
    <property type="match status" value="1"/>
</dbReference>
<comment type="caution">
    <text evidence="13">The sequence shown here is derived from an EMBL/GenBank/DDBJ whole genome shotgun (WGS) entry which is preliminary data.</text>
</comment>
<dbReference type="CDD" id="cd05398">
    <property type="entry name" value="NT_ClassII-CCAase"/>
    <property type="match status" value="1"/>
</dbReference>
<keyword evidence="4" id="KW-0548">Nucleotidyltransferase</keyword>
<evidence type="ECO:0000256" key="3">
    <source>
        <dbReference type="ARBA" id="ARBA00022694"/>
    </source>
</evidence>
<dbReference type="RefSeq" id="WP_063479191.1">
    <property type="nucleotide sequence ID" value="NZ_CP147845.1"/>
</dbReference>
<accession>A0A163LIH1</accession>
<evidence type="ECO:0000259" key="12">
    <source>
        <dbReference type="Pfam" id="PF13735"/>
    </source>
</evidence>
<keyword evidence="5" id="KW-0479">Metal-binding</keyword>
<gene>
    <name evidence="13" type="ORF">AWU65_20585</name>
</gene>
<dbReference type="AlphaFoldDB" id="A0A163LIH1"/>
<dbReference type="GO" id="GO:0046872">
    <property type="term" value="F:metal ion binding"/>
    <property type="evidence" value="ECO:0007669"/>
    <property type="project" value="UniProtKB-KW"/>
</dbReference>
<dbReference type="InterPro" id="IPR032828">
    <property type="entry name" value="PolyA_RNA-bd"/>
</dbReference>
<dbReference type="SUPFAM" id="SSF81891">
    <property type="entry name" value="Poly A polymerase C-terminal region-like"/>
    <property type="match status" value="1"/>
</dbReference>
<comment type="similarity">
    <text evidence="9">Belongs to the tRNA nucleotidyltransferase/poly(A) polymerase family.</text>
</comment>
<dbReference type="InterPro" id="IPR002646">
    <property type="entry name" value="PolA_pol_head_dom"/>
</dbReference>
<dbReference type="OrthoDB" id="9805698at2"/>
<evidence type="ECO:0000256" key="7">
    <source>
        <dbReference type="ARBA" id="ARBA00022842"/>
    </source>
</evidence>
<comment type="cofactor">
    <cofactor evidence="1">
        <name>Mg(2+)</name>
        <dbReference type="ChEBI" id="CHEBI:18420"/>
    </cofactor>
</comment>
<dbReference type="Gene3D" id="3.30.460.10">
    <property type="entry name" value="Beta Polymerase, domain 2"/>
    <property type="match status" value="1"/>
</dbReference>
<dbReference type="Pfam" id="PF12627">
    <property type="entry name" value="PolyA_pol_RNAbd"/>
    <property type="match status" value="1"/>
</dbReference>
<keyword evidence="14" id="KW-1185">Reference proteome</keyword>
<sequence length="438" mass="49616">MAEMFNSVQWRNADPNMAERSADVIRTLLQHGYEAYWVGGCVRDEYMGRRVSDMDITTSALPEVTCSVFPKVVPTGIKHGTVTVLMEGQAFEVTTYRVESGYEDHRHPTEVAFVRDVKEDLTRRDFTMNAMARGIDGSWVDPFGGREDIDKQVIRCVGDARLRFREDALRMVRCIRFASVFGFSIALHTWKGILSERDTLSWIAMERIRSEFEKIMTGPSPLRGLEMFLRSGLYSRMKAPFPYTGHDVPIMEAIHRTAPEHSSIRWSLLLLACGISAQEAERLLRSWTFSNKQREAIVKLLALHESYAQVNEEKEKEKEKEKQSGRLTWIKLVLAHGAEAAHSWLQMQTAMEWTGAATVSPAVMEQLEGWLQELQIRNLKDLNITGSELLLALDKRGGAWLGELLGELLEKAAAGLINNDKESLINEAKRVVINNEGS</sequence>
<keyword evidence="6" id="KW-0547">Nucleotide-binding</keyword>
<feature type="domain" description="tRNA nucleotidyltransferase/poly(A) polymerase RNA and SrmB- binding" evidence="11">
    <location>
        <begin position="182"/>
        <end position="235"/>
    </location>
</feature>
<evidence type="ECO:0000256" key="1">
    <source>
        <dbReference type="ARBA" id="ARBA00001946"/>
    </source>
</evidence>